<comment type="caution">
    <text evidence="1">The sequence shown here is derived from an EMBL/GenBank/DDBJ whole genome shotgun (WGS) entry which is preliminary data.</text>
</comment>
<reference evidence="1 2" key="1">
    <citation type="submission" date="2020-08" db="EMBL/GenBank/DDBJ databases">
        <title>Genomic Encyclopedia of Type Strains, Phase III (KMG-III): the genomes of soil and plant-associated and newly described type strains.</title>
        <authorList>
            <person name="Whitman W."/>
        </authorList>
    </citation>
    <scope>NUCLEOTIDE SEQUENCE [LARGE SCALE GENOMIC DNA]</scope>
    <source>
        <strain evidence="1 2">CECT 8305</strain>
    </source>
</reference>
<proteinExistence type="predicted"/>
<dbReference type="EMBL" id="JACHJL010000011">
    <property type="protein sequence ID" value="MBB5937313.1"/>
    <property type="molecule type" value="Genomic_DNA"/>
</dbReference>
<organism evidence="1 2">
    <name type="scientific">Streptomyces zagrosensis</name>
    <dbReference type="NCBI Taxonomy" id="1042984"/>
    <lineage>
        <taxon>Bacteria</taxon>
        <taxon>Bacillati</taxon>
        <taxon>Actinomycetota</taxon>
        <taxon>Actinomycetes</taxon>
        <taxon>Kitasatosporales</taxon>
        <taxon>Streptomycetaceae</taxon>
        <taxon>Streptomyces</taxon>
    </lineage>
</organism>
<sequence length="62" mass="6716">MTVAAAAHRRISQPARLRRFVVHHDWPIMISLPLSASAEAMAMIASPALRCGSDAMVSRQCA</sequence>
<keyword evidence="2" id="KW-1185">Reference proteome</keyword>
<gene>
    <name evidence="1" type="ORF">FHS42_004392</name>
</gene>
<evidence type="ECO:0000313" key="2">
    <source>
        <dbReference type="Proteomes" id="UP000588098"/>
    </source>
</evidence>
<evidence type="ECO:0000313" key="1">
    <source>
        <dbReference type="EMBL" id="MBB5937313.1"/>
    </source>
</evidence>
<protein>
    <submittedName>
        <fullName evidence="1">Uncharacterized protein</fullName>
    </submittedName>
</protein>
<dbReference type="AlphaFoldDB" id="A0A7W9QBQ4"/>
<name>A0A7W9QBQ4_9ACTN</name>
<dbReference type="Proteomes" id="UP000588098">
    <property type="component" value="Unassembled WGS sequence"/>
</dbReference>
<accession>A0A7W9QBQ4</accession>